<evidence type="ECO:0000313" key="2">
    <source>
        <dbReference type="EMBL" id="KUM49778.1"/>
    </source>
</evidence>
<dbReference type="EMBL" id="LKAM01000002">
    <property type="protein sequence ID" value="KUM49778.1"/>
    <property type="molecule type" value="Genomic_DNA"/>
</dbReference>
<comment type="caution">
    <text evidence="2">The sequence shown here is derived from an EMBL/GenBank/DDBJ whole genome shotgun (WGS) entry which is preliminary data.</text>
</comment>
<feature type="chain" id="PRO_5007172445" evidence="1">
    <location>
        <begin position="20"/>
        <end position="57"/>
    </location>
</feature>
<evidence type="ECO:0000256" key="1">
    <source>
        <dbReference type="SAM" id="SignalP"/>
    </source>
</evidence>
<reference evidence="2" key="1">
    <citation type="journal article" date="2015" name="Genome Biol. Evol.">
        <title>Organellar Genomes of White Spruce (Picea glauca): Assembly and Annotation.</title>
        <authorList>
            <person name="Jackman S.D."/>
            <person name="Warren R.L."/>
            <person name="Gibb E.A."/>
            <person name="Vandervalk B.P."/>
            <person name="Mohamadi H."/>
            <person name="Chu J."/>
            <person name="Raymond A."/>
            <person name="Pleasance S."/>
            <person name="Coope R."/>
            <person name="Wildung M.R."/>
            <person name="Ritland C.E."/>
            <person name="Bousquet J."/>
            <person name="Jones S.J."/>
            <person name="Bohlmann J."/>
            <person name="Birol I."/>
        </authorList>
    </citation>
    <scope>NUCLEOTIDE SEQUENCE [LARGE SCALE GENOMIC DNA]</scope>
    <source>
        <tissue evidence="2">Flushing bud</tissue>
    </source>
</reference>
<proteinExistence type="predicted"/>
<geneLocation type="mitochondrion" evidence="2"/>
<keyword evidence="1" id="KW-0732">Signal</keyword>
<feature type="signal peptide" evidence="1">
    <location>
        <begin position="1"/>
        <end position="19"/>
    </location>
</feature>
<organism evidence="2">
    <name type="scientific">Picea glauca</name>
    <name type="common">White spruce</name>
    <name type="synonym">Pinus glauca</name>
    <dbReference type="NCBI Taxonomy" id="3330"/>
    <lineage>
        <taxon>Eukaryota</taxon>
        <taxon>Viridiplantae</taxon>
        <taxon>Streptophyta</taxon>
        <taxon>Embryophyta</taxon>
        <taxon>Tracheophyta</taxon>
        <taxon>Spermatophyta</taxon>
        <taxon>Pinopsida</taxon>
        <taxon>Pinidae</taxon>
        <taxon>Conifers I</taxon>
        <taxon>Pinales</taxon>
        <taxon>Pinaceae</taxon>
        <taxon>Picea</taxon>
    </lineage>
</organism>
<protein>
    <submittedName>
        <fullName evidence="2">Uncharacterized protein</fullName>
    </submittedName>
</protein>
<accession>A0A124GNS9</accession>
<name>A0A124GNS9_PICGL</name>
<sequence>MLLVLLPLPLLVLVLEKLGKLLMGKRLMLVELDNLKLIALHLDLHPYLCWLLLGIEM</sequence>
<dbReference type="AlphaFoldDB" id="A0A124GNS9"/>
<keyword evidence="2" id="KW-0496">Mitochondrion</keyword>
<gene>
    <name evidence="2" type="ORF">ABT39_MTgene3005</name>
</gene>